<protein>
    <submittedName>
        <fullName evidence="2">Uncharacterized protein</fullName>
    </submittedName>
</protein>
<dbReference type="Proteomes" id="UP001151518">
    <property type="component" value="Unassembled WGS sequence"/>
</dbReference>
<proteinExistence type="predicted"/>
<feature type="compositionally biased region" description="Polar residues" evidence="1">
    <location>
        <begin position="66"/>
        <end position="102"/>
    </location>
</feature>
<feature type="non-terminal residue" evidence="2">
    <location>
        <position position="102"/>
    </location>
</feature>
<evidence type="ECO:0000313" key="3">
    <source>
        <dbReference type="Proteomes" id="UP001151518"/>
    </source>
</evidence>
<name>A0A9W8G2B8_9FUNG</name>
<organism evidence="2 3">
    <name type="scientific">Coemansia spiralis</name>
    <dbReference type="NCBI Taxonomy" id="417178"/>
    <lineage>
        <taxon>Eukaryota</taxon>
        <taxon>Fungi</taxon>
        <taxon>Fungi incertae sedis</taxon>
        <taxon>Zoopagomycota</taxon>
        <taxon>Kickxellomycotina</taxon>
        <taxon>Kickxellomycetes</taxon>
        <taxon>Kickxellales</taxon>
        <taxon>Kickxellaceae</taxon>
        <taxon>Coemansia</taxon>
    </lineage>
</organism>
<sequence length="102" mass="10835">MSGEPLNNTTTIDPTLLQRLTQNYQTSNQLSGFSQLQIADNADTSSSGAINISTANSISRPPALSFSFSSPMNDPSSATTPININRPNAFSANNQRMNDPSA</sequence>
<reference evidence="2" key="1">
    <citation type="submission" date="2022-07" db="EMBL/GenBank/DDBJ databases">
        <title>Phylogenomic reconstructions and comparative analyses of Kickxellomycotina fungi.</title>
        <authorList>
            <person name="Reynolds N.K."/>
            <person name="Stajich J.E."/>
            <person name="Barry K."/>
            <person name="Grigoriev I.V."/>
            <person name="Crous P."/>
            <person name="Smith M.E."/>
        </authorList>
    </citation>
    <scope>NUCLEOTIDE SEQUENCE</scope>
    <source>
        <strain evidence="2">NRRL 3115</strain>
    </source>
</reference>
<feature type="region of interest" description="Disordered" evidence="1">
    <location>
        <begin position="45"/>
        <end position="102"/>
    </location>
</feature>
<accession>A0A9W8G2B8</accession>
<gene>
    <name evidence="2" type="ORF">GGI25_005630</name>
</gene>
<dbReference type="AlphaFoldDB" id="A0A9W8G2B8"/>
<evidence type="ECO:0000256" key="1">
    <source>
        <dbReference type="SAM" id="MobiDB-lite"/>
    </source>
</evidence>
<feature type="compositionally biased region" description="Polar residues" evidence="1">
    <location>
        <begin position="45"/>
        <end position="59"/>
    </location>
</feature>
<comment type="caution">
    <text evidence="2">The sequence shown here is derived from an EMBL/GenBank/DDBJ whole genome shotgun (WGS) entry which is preliminary data.</text>
</comment>
<evidence type="ECO:0000313" key="2">
    <source>
        <dbReference type="EMBL" id="KAJ2671108.1"/>
    </source>
</evidence>
<dbReference type="EMBL" id="JANBTW010000110">
    <property type="protein sequence ID" value="KAJ2671108.1"/>
    <property type="molecule type" value="Genomic_DNA"/>
</dbReference>